<dbReference type="PANTHER" id="PTHR47723">
    <property type="entry name" value="OS05G0353850 PROTEIN"/>
    <property type="match status" value="1"/>
</dbReference>
<protein>
    <recommendedName>
        <fullName evidence="1">RNase H type-1 domain-containing protein</fullName>
    </recommendedName>
</protein>
<dbReference type="EMBL" id="JABWDY010006411">
    <property type="protein sequence ID" value="KAF5203702.1"/>
    <property type="molecule type" value="Genomic_DNA"/>
</dbReference>
<sequence>MEYIIYNIIPLYILWEIWKERYLRKYEKHYKPQSHSIIIKIRPPEDYVALNIDGAGQEGEVARWGILRNSRGQHLANFFSYYEQGANNLAETRAILDGLTICQDLCIDKILIQTNSMLLVVKVVPRPGSYSMVSTTTAGGERLIKALTSTMELRIIHVFREGNNSVADYLSKEDLQHTTNGVVNPR</sequence>
<dbReference type="Gene3D" id="3.30.420.10">
    <property type="entry name" value="Ribonuclease H-like superfamily/Ribonuclease H"/>
    <property type="match status" value="1"/>
</dbReference>
<accession>A0A7J6X5P4</accession>
<dbReference type="GO" id="GO:0004523">
    <property type="term" value="F:RNA-DNA hybrid ribonuclease activity"/>
    <property type="evidence" value="ECO:0007669"/>
    <property type="project" value="InterPro"/>
</dbReference>
<evidence type="ECO:0000313" key="2">
    <source>
        <dbReference type="EMBL" id="KAF5203702.1"/>
    </source>
</evidence>
<dbReference type="InterPro" id="IPR012337">
    <property type="entry name" value="RNaseH-like_sf"/>
</dbReference>
<name>A0A7J6X5P4_THATH</name>
<dbReference type="AlphaFoldDB" id="A0A7J6X5P4"/>
<dbReference type="PANTHER" id="PTHR47723:SF19">
    <property type="entry name" value="POLYNUCLEOTIDYL TRANSFERASE, RIBONUCLEASE H-LIKE SUPERFAMILY PROTEIN"/>
    <property type="match status" value="1"/>
</dbReference>
<organism evidence="2 3">
    <name type="scientific">Thalictrum thalictroides</name>
    <name type="common">Rue-anemone</name>
    <name type="synonym">Anemone thalictroides</name>
    <dbReference type="NCBI Taxonomy" id="46969"/>
    <lineage>
        <taxon>Eukaryota</taxon>
        <taxon>Viridiplantae</taxon>
        <taxon>Streptophyta</taxon>
        <taxon>Embryophyta</taxon>
        <taxon>Tracheophyta</taxon>
        <taxon>Spermatophyta</taxon>
        <taxon>Magnoliopsida</taxon>
        <taxon>Ranunculales</taxon>
        <taxon>Ranunculaceae</taxon>
        <taxon>Thalictroideae</taxon>
        <taxon>Thalictrum</taxon>
    </lineage>
</organism>
<comment type="caution">
    <text evidence="2">The sequence shown here is derived from an EMBL/GenBank/DDBJ whole genome shotgun (WGS) entry which is preliminary data.</text>
</comment>
<dbReference type="Pfam" id="PF13456">
    <property type="entry name" value="RVT_3"/>
    <property type="match status" value="1"/>
</dbReference>
<reference evidence="2 3" key="1">
    <citation type="submission" date="2020-06" db="EMBL/GenBank/DDBJ databases">
        <title>Transcriptomic and genomic resources for Thalictrum thalictroides and T. hernandezii: Facilitating candidate gene discovery in an emerging model plant lineage.</title>
        <authorList>
            <person name="Arias T."/>
            <person name="Riano-Pachon D.M."/>
            <person name="Di Stilio V.S."/>
        </authorList>
    </citation>
    <scope>NUCLEOTIDE SEQUENCE [LARGE SCALE GENOMIC DNA]</scope>
    <source>
        <strain evidence="3">cv. WT478/WT964</strain>
        <tissue evidence="2">Leaves</tissue>
    </source>
</reference>
<dbReference type="InterPro" id="IPR002156">
    <property type="entry name" value="RNaseH_domain"/>
</dbReference>
<gene>
    <name evidence="2" type="ORF">FRX31_006708</name>
</gene>
<dbReference type="InterPro" id="IPR053151">
    <property type="entry name" value="RNase_H-like"/>
</dbReference>
<dbReference type="InterPro" id="IPR036397">
    <property type="entry name" value="RNaseH_sf"/>
</dbReference>
<dbReference type="InterPro" id="IPR044730">
    <property type="entry name" value="RNase_H-like_dom_plant"/>
</dbReference>
<dbReference type="GO" id="GO:0003676">
    <property type="term" value="F:nucleic acid binding"/>
    <property type="evidence" value="ECO:0007669"/>
    <property type="project" value="InterPro"/>
</dbReference>
<feature type="domain" description="RNase H type-1" evidence="1">
    <location>
        <begin position="57"/>
        <end position="173"/>
    </location>
</feature>
<keyword evidence="3" id="KW-1185">Reference proteome</keyword>
<dbReference type="CDD" id="cd06222">
    <property type="entry name" value="RNase_H_like"/>
    <property type="match status" value="1"/>
</dbReference>
<evidence type="ECO:0000313" key="3">
    <source>
        <dbReference type="Proteomes" id="UP000554482"/>
    </source>
</evidence>
<dbReference type="Proteomes" id="UP000554482">
    <property type="component" value="Unassembled WGS sequence"/>
</dbReference>
<evidence type="ECO:0000259" key="1">
    <source>
        <dbReference type="Pfam" id="PF13456"/>
    </source>
</evidence>
<dbReference type="OrthoDB" id="1002691at2759"/>
<dbReference type="SUPFAM" id="SSF53098">
    <property type="entry name" value="Ribonuclease H-like"/>
    <property type="match status" value="1"/>
</dbReference>
<proteinExistence type="predicted"/>